<sequence>MGTITIIIIAVLGLVGGGAIGFFAGKGSTKSDVEKIEADAKAEAEKKISDAKSAAEKLIADATRTAENIKKDKQLEAKEHFLQLKAKNDQEVAERTKKLVEKEAQIKQQQLDASSKLAEASKKEAEVSKKDKEHDAIRDNLNKQLEVLNNKKEQLEKSHETFVKKLEQISSLSKEDAKKELVDSMRKEAEASALSIMKDIVDNAKLNANKEAKKIIIQSIQRTAAENAIENTVSVFNLESDEMKGQIIGREGRNIRALEAATGCEFVVDDTPEAIIISGYDPIRREIARLSLQRLVTDGRIHPARIEEVVAKTKKQLDDHIREIGERTVIDLGIQGIHAELVRYVGRMRFRSSYGQNLLQHSREVANLCATMAAELGLNPKLAKRAGLLHDIGKVPDEESELSHALLGAKLCEKYGEHPAVVNAVGAHHDEMEMKYVISPIVQACDAISGARPGARREIMEGYLQRIKDLEILAQNFEGVEKAYAIQAGRELRVIVEADKVDDKASEELSFVIAQKIEKEMTYPGQVKVTVIREKRSVNVAR</sequence>
<evidence type="ECO:0000256" key="6">
    <source>
        <dbReference type="SAM" id="Coils"/>
    </source>
</evidence>
<keyword evidence="3" id="KW-0378">Hydrolase</keyword>
<evidence type="ECO:0000256" key="8">
    <source>
        <dbReference type="SAM" id="Phobius"/>
    </source>
</evidence>
<dbReference type="InterPro" id="IPR003607">
    <property type="entry name" value="HD/PDEase_dom"/>
</dbReference>
<evidence type="ECO:0000313" key="11">
    <source>
        <dbReference type="Proteomes" id="UP001497444"/>
    </source>
</evidence>
<dbReference type="InterPro" id="IPR004088">
    <property type="entry name" value="KH_dom_type_1"/>
</dbReference>
<feature type="compositionally biased region" description="Basic and acidic residues" evidence="7">
    <location>
        <begin position="119"/>
        <end position="134"/>
    </location>
</feature>
<evidence type="ECO:0000256" key="7">
    <source>
        <dbReference type="SAM" id="MobiDB-lite"/>
    </source>
</evidence>
<keyword evidence="4 5" id="KW-0694">RNA-binding</keyword>
<evidence type="ECO:0000256" key="5">
    <source>
        <dbReference type="PROSITE-ProRule" id="PRU00117"/>
    </source>
</evidence>
<name>A0ABP0VGI7_9BRYO</name>
<keyword evidence="1" id="KW-0540">Nuclease</keyword>
<dbReference type="Pfam" id="PF12072">
    <property type="entry name" value="RNase_Y_N"/>
    <property type="match status" value="1"/>
</dbReference>
<dbReference type="InterPro" id="IPR022711">
    <property type="entry name" value="RNase_Y_N"/>
</dbReference>
<dbReference type="PANTHER" id="PTHR12826:SF15">
    <property type="entry name" value="RIBONUCLEASE Y"/>
    <property type="match status" value="1"/>
</dbReference>
<dbReference type="CDD" id="cd22431">
    <property type="entry name" value="KH-I_RNaseY"/>
    <property type="match status" value="1"/>
</dbReference>
<dbReference type="InterPro" id="IPR017705">
    <property type="entry name" value="Ribonuclease_Y"/>
</dbReference>
<evidence type="ECO:0000256" key="1">
    <source>
        <dbReference type="ARBA" id="ARBA00022722"/>
    </source>
</evidence>
<dbReference type="CDD" id="cd00077">
    <property type="entry name" value="HDc"/>
    <property type="match status" value="1"/>
</dbReference>
<dbReference type="PANTHER" id="PTHR12826">
    <property type="entry name" value="RIBONUCLEASE Y"/>
    <property type="match status" value="1"/>
</dbReference>
<dbReference type="InterPro" id="IPR006674">
    <property type="entry name" value="HD_domain"/>
</dbReference>
<keyword evidence="6" id="KW-0175">Coiled coil</keyword>
<evidence type="ECO:0000313" key="10">
    <source>
        <dbReference type="EMBL" id="CAK9253292.1"/>
    </source>
</evidence>
<proteinExistence type="inferred from homology"/>
<keyword evidence="8" id="KW-0472">Membrane</keyword>
<evidence type="ECO:0000256" key="3">
    <source>
        <dbReference type="ARBA" id="ARBA00022801"/>
    </source>
</evidence>
<dbReference type="SMART" id="SM00471">
    <property type="entry name" value="HDc"/>
    <property type="match status" value="1"/>
</dbReference>
<dbReference type="PROSITE" id="PS50084">
    <property type="entry name" value="KH_TYPE_1"/>
    <property type="match status" value="1"/>
</dbReference>
<evidence type="ECO:0000259" key="9">
    <source>
        <dbReference type="PROSITE" id="PS51831"/>
    </source>
</evidence>
<evidence type="ECO:0000256" key="2">
    <source>
        <dbReference type="ARBA" id="ARBA00022759"/>
    </source>
</evidence>
<dbReference type="EMBL" id="CAXAQS010000811">
    <property type="protein sequence ID" value="CAK9253292.1"/>
    <property type="molecule type" value="Genomic_DNA"/>
</dbReference>
<dbReference type="SUPFAM" id="SSF109604">
    <property type="entry name" value="HD-domain/PDEase-like"/>
    <property type="match status" value="1"/>
</dbReference>
<dbReference type="NCBIfam" id="TIGR03319">
    <property type="entry name" value="RNase_Y"/>
    <property type="match status" value="1"/>
</dbReference>
<organism evidence="10 11">
    <name type="scientific">Sphagnum jensenii</name>
    <dbReference type="NCBI Taxonomy" id="128206"/>
    <lineage>
        <taxon>Eukaryota</taxon>
        <taxon>Viridiplantae</taxon>
        <taxon>Streptophyta</taxon>
        <taxon>Embryophyta</taxon>
        <taxon>Bryophyta</taxon>
        <taxon>Sphagnophytina</taxon>
        <taxon>Sphagnopsida</taxon>
        <taxon>Sphagnales</taxon>
        <taxon>Sphagnaceae</taxon>
        <taxon>Sphagnum</taxon>
    </lineage>
</organism>
<comment type="caution">
    <text evidence="10">The sequence shown here is derived from an EMBL/GenBank/DDBJ whole genome shotgun (WGS) entry which is preliminary data.</text>
</comment>
<dbReference type="InterPro" id="IPR006675">
    <property type="entry name" value="HDIG_dom"/>
</dbReference>
<feature type="coiled-coil region" evidence="6">
    <location>
        <begin position="41"/>
        <end position="72"/>
    </location>
</feature>
<feature type="domain" description="HD" evidence="9">
    <location>
        <begin position="358"/>
        <end position="451"/>
    </location>
</feature>
<dbReference type="PROSITE" id="PS51831">
    <property type="entry name" value="HD"/>
    <property type="match status" value="1"/>
</dbReference>
<dbReference type="InterPro" id="IPR036612">
    <property type="entry name" value="KH_dom_type_1_sf"/>
</dbReference>
<feature type="coiled-coil region" evidence="6">
    <location>
        <begin position="138"/>
        <end position="165"/>
    </location>
</feature>
<evidence type="ECO:0000256" key="4">
    <source>
        <dbReference type="ARBA" id="ARBA00022884"/>
    </source>
</evidence>
<gene>
    <name evidence="10" type="ORF">CSSPJE1EN1_LOCUS28670</name>
</gene>
<keyword evidence="11" id="KW-1185">Reference proteome</keyword>
<protein>
    <recommendedName>
        <fullName evidence="9">HD domain-containing protein</fullName>
    </recommendedName>
</protein>
<keyword evidence="2" id="KW-0255">Endonuclease</keyword>
<dbReference type="NCBIfam" id="TIGR00277">
    <property type="entry name" value="HDIG"/>
    <property type="match status" value="1"/>
</dbReference>
<dbReference type="Proteomes" id="UP001497444">
    <property type="component" value="Unassembled WGS sequence"/>
</dbReference>
<dbReference type="Gene3D" id="1.10.3210.10">
    <property type="entry name" value="Hypothetical protein af1432"/>
    <property type="match status" value="1"/>
</dbReference>
<reference evidence="10" key="1">
    <citation type="submission" date="2024-02" db="EMBL/GenBank/DDBJ databases">
        <authorList>
            <consortium name="ELIXIR-Norway"/>
            <consortium name="Elixir Norway"/>
        </authorList>
    </citation>
    <scope>NUCLEOTIDE SEQUENCE</scope>
</reference>
<dbReference type="InterPro" id="IPR004087">
    <property type="entry name" value="KH_dom"/>
</dbReference>
<accession>A0ABP0VGI7</accession>
<dbReference type="SMART" id="SM00322">
    <property type="entry name" value="KH"/>
    <property type="match status" value="1"/>
</dbReference>
<dbReference type="Pfam" id="PF01966">
    <property type="entry name" value="HD"/>
    <property type="match status" value="1"/>
</dbReference>
<feature type="transmembrane region" description="Helical" evidence="8">
    <location>
        <begin position="6"/>
        <end position="25"/>
    </location>
</feature>
<keyword evidence="8" id="KW-1133">Transmembrane helix</keyword>
<dbReference type="SUPFAM" id="SSF54791">
    <property type="entry name" value="Eukaryotic type KH-domain (KH-domain type I)"/>
    <property type="match status" value="1"/>
</dbReference>
<keyword evidence="8" id="KW-0812">Transmembrane</keyword>
<feature type="region of interest" description="Disordered" evidence="7">
    <location>
        <begin position="110"/>
        <end position="134"/>
    </location>
</feature>
<dbReference type="HAMAP" id="MF_00335">
    <property type="entry name" value="RNase_Y"/>
    <property type="match status" value="1"/>
</dbReference>
<dbReference type="Pfam" id="PF00013">
    <property type="entry name" value="KH_1"/>
    <property type="match status" value="1"/>
</dbReference>